<dbReference type="PANTHER" id="PTHR33295:SF18">
    <property type="entry name" value="AAA+ ATPASE DOMAIN-CONTAINING PROTEIN"/>
    <property type="match status" value="1"/>
</dbReference>
<evidence type="ECO:0000313" key="4">
    <source>
        <dbReference type="Proteomes" id="UP000229390"/>
    </source>
</evidence>
<dbReference type="Proteomes" id="UP000229390">
    <property type="component" value="Unassembled WGS sequence"/>
</dbReference>
<evidence type="ECO:0008006" key="5">
    <source>
        <dbReference type="Google" id="ProtNLM"/>
    </source>
</evidence>
<dbReference type="Gene3D" id="3.40.50.300">
    <property type="entry name" value="P-loop containing nucleotide triphosphate hydrolases"/>
    <property type="match status" value="1"/>
</dbReference>
<dbReference type="InterPro" id="IPR027417">
    <property type="entry name" value="P-loop_NTPase"/>
</dbReference>
<feature type="domain" description="AAA" evidence="1">
    <location>
        <begin position="18"/>
        <end position="148"/>
    </location>
</feature>
<sequence length="386" mass="45146">MLIERQIYKKIKPFLSSKETIVVTGMRRVGKTTLLKFIFQQIKSENKLMIDLENPLNRKIFEESDYERIKISLEGLDLDFKKRAYLFLDEIQFAPNIPSVVKYLLDHYKVKFFLTGSASFYLKNLFSESLAGRKFLFEIFPFNFQEFLVLKGNDLVVPKKSTQFLWQKFSSFYEEYLEFGGFPEVILKTSKQEKIKALQEVFSSYFQMEVKQLGDFKKDEKIRDMLLLLAERVGNKLDVQKLSQELGLARETVYQYLAFLEGTYFIHTIKPFSQSRDIEIRKTPKLYLCDCGLANQIAKLNRGSLFEQAVFQGLKPKGEINYYQRKSGAEIDFILNKKTAYEVKTTPQQSDLNGLTRVSDEIGVKDYKLISLNYSKLNKVIYGFEI</sequence>
<evidence type="ECO:0000259" key="1">
    <source>
        <dbReference type="Pfam" id="PF13173"/>
    </source>
</evidence>
<dbReference type="PANTHER" id="PTHR33295">
    <property type="entry name" value="ATPASE"/>
    <property type="match status" value="1"/>
</dbReference>
<dbReference type="InterPro" id="IPR041682">
    <property type="entry name" value="AAA_14"/>
</dbReference>
<dbReference type="Pfam" id="PF13173">
    <property type="entry name" value="AAA_14"/>
    <property type="match status" value="1"/>
</dbReference>
<accession>A0A2M6T0H2</accession>
<feature type="domain" description="DUF4143" evidence="2">
    <location>
        <begin position="208"/>
        <end position="345"/>
    </location>
</feature>
<gene>
    <name evidence="3" type="ORF">COT34_01705</name>
</gene>
<reference evidence="4" key="1">
    <citation type="submission" date="2017-09" db="EMBL/GenBank/DDBJ databases">
        <title>Depth-based differentiation of microbial function through sediment-hosted aquifers and enrichment of novel symbionts in the deep terrestrial subsurface.</title>
        <authorList>
            <person name="Probst A.J."/>
            <person name="Ladd B."/>
            <person name="Jarett J.K."/>
            <person name="Geller-Mcgrath D.E."/>
            <person name="Sieber C.M.K."/>
            <person name="Emerson J.B."/>
            <person name="Anantharaman K."/>
            <person name="Thomas B.C."/>
            <person name="Malmstrom R."/>
            <person name="Stieglmeier M."/>
            <person name="Klingl A."/>
            <person name="Woyke T."/>
            <person name="Ryan C.M."/>
            <person name="Banfield J.F."/>
        </authorList>
    </citation>
    <scope>NUCLEOTIDE SEQUENCE [LARGE SCALE GENOMIC DNA]</scope>
</reference>
<dbReference type="Pfam" id="PF13635">
    <property type="entry name" value="DUF4143"/>
    <property type="match status" value="1"/>
</dbReference>
<dbReference type="EMBL" id="PEYE01000029">
    <property type="protein sequence ID" value="PIS38821.1"/>
    <property type="molecule type" value="Genomic_DNA"/>
</dbReference>
<dbReference type="SUPFAM" id="SSF52540">
    <property type="entry name" value="P-loop containing nucleoside triphosphate hydrolases"/>
    <property type="match status" value="1"/>
</dbReference>
<evidence type="ECO:0000313" key="3">
    <source>
        <dbReference type="EMBL" id="PIS38821.1"/>
    </source>
</evidence>
<organism evidence="3 4">
    <name type="scientific">Candidatus Nealsonbacteria bacterium CG08_land_8_20_14_0_20_43_11</name>
    <dbReference type="NCBI Taxonomy" id="1974706"/>
    <lineage>
        <taxon>Bacteria</taxon>
        <taxon>Candidatus Nealsoniibacteriota</taxon>
    </lineage>
</organism>
<name>A0A2M6T0H2_9BACT</name>
<protein>
    <recommendedName>
        <fullName evidence="5">ATPase</fullName>
    </recommendedName>
</protein>
<dbReference type="AlphaFoldDB" id="A0A2M6T0H2"/>
<proteinExistence type="predicted"/>
<comment type="caution">
    <text evidence="3">The sequence shown here is derived from an EMBL/GenBank/DDBJ whole genome shotgun (WGS) entry which is preliminary data.</text>
</comment>
<dbReference type="InterPro" id="IPR025420">
    <property type="entry name" value="DUF4143"/>
</dbReference>
<evidence type="ECO:0000259" key="2">
    <source>
        <dbReference type="Pfam" id="PF13635"/>
    </source>
</evidence>